<organism evidence="14 15">
    <name type="scientific">Proteus vulgaris</name>
    <dbReference type="NCBI Taxonomy" id="585"/>
    <lineage>
        <taxon>Bacteria</taxon>
        <taxon>Pseudomonadati</taxon>
        <taxon>Pseudomonadota</taxon>
        <taxon>Gammaproteobacteria</taxon>
        <taxon>Enterobacterales</taxon>
        <taxon>Morganellaceae</taxon>
        <taxon>Proteus</taxon>
    </lineage>
</organism>
<evidence type="ECO:0000313" key="12">
    <source>
        <dbReference type="EMBL" id="SUC17620.1"/>
    </source>
</evidence>
<dbReference type="EC" id="3.6.3.30" evidence="14"/>
<dbReference type="SMART" id="SM00382">
    <property type="entry name" value="AAA"/>
    <property type="match status" value="1"/>
</dbReference>
<feature type="domain" description="ABC transporter" evidence="11">
    <location>
        <begin position="7"/>
        <end position="242"/>
    </location>
</feature>
<dbReference type="EMBL" id="UGTW01000001">
    <property type="protein sequence ID" value="SUC17620.1"/>
    <property type="molecule type" value="Genomic_DNA"/>
</dbReference>
<keyword evidence="1" id="KW-0813">Transport</keyword>
<evidence type="ECO:0000256" key="4">
    <source>
        <dbReference type="ARBA" id="ARBA00022519"/>
    </source>
</evidence>
<evidence type="ECO:0000256" key="7">
    <source>
        <dbReference type="ARBA" id="ARBA00022967"/>
    </source>
</evidence>
<dbReference type="PROSITE" id="PS50893">
    <property type="entry name" value="ABC_TRANSPORTER_2"/>
    <property type="match status" value="1"/>
</dbReference>
<keyword evidence="2" id="KW-1003">Cell membrane</keyword>
<keyword evidence="7" id="KW-1278">Translocase</keyword>
<dbReference type="GO" id="GO:0015408">
    <property type="term" value="F:ABC-type ferric iron transporter activity"/>
    <property type="evidence" value="ECO:0007669"/>
    <property type="project" value="InterPro"/>
</dbReference>
<keyword evidence="9" id="KW-0406">Ion transport</keyword>
<dbReference type="InterPro" id="IPR027417">
    <property type="entry name" value="P-loop_NTPase"/>
</dbReference>
<accession>A0A379I6H5</accession>
<dbReference type="EMBL" id="UGTW01000002">
    <property type="protein sequence ID" value="SUD27888.1"/>
    <property type="molecule type" value="Genomic_DNA"/>
</dbReference>
<dbReference type="InterPro" id="IPR050093">
    <property type="entry name" value="ABC_SmlMolc_Importer"/>
</dbReference>
<dbReference type="CDD" id="cd03259">
    <property type="entry name" value="ABC_Carb_Solutes_like"/>
    <property type="match status" value="1"/>
</dbReference>
<evidence type="ECO:0000256" key="3">
    <source>
        <dbReference type="ARBA" id="ARBA00022496"/>
    </source>
</evidence>
<keyword evidence="14" id="KW-0378">Hydrolase</keyword>
<dbReference type="OrthoDB" id="9802264at2"/>
<dbReference type="GO" id="GO:0005524">
    <property type="term" value="F:ATP binding"/>
    <property type="evidence" value="ECO:0007669"/>
    <property type="project" value="UniProtKB-KW"/>
</dbReference>
<dbReference type="InterPro" id="IPR015853">
    <property type="entry name" value="ABC_transpr_FbpC"/>
</dbReference>
<name>A0A379I6H5_PROVU</name>
<evidence type="ECO:0000256" key="6">
    <source>
        <dbReference type="ARBA" id="ARBA00022840"/>
    </source>
</evidence>
<dbReference type="Proteomes" id="UP000254331">
    <property type="component" value="Unassembled WGS sequence"/>
</dbReference>
<evidence type="ECO:0000256" key="10">
    <source>
        <dbReference type="ARBA" id="ARBA00023136"/>
    </source>
</evidence>
<evidence type="ECO:0000313" key="13">
    <source>
        <dbReference type="EMBL" id="SUC17627.1"/>
    </source>
</evidence>
<dbReference type="InterPro" id="IPR003593">
    <property type="entry name" value="AAA+_ATPase"/>
</dbReference>
<keyword evidence="10" id="KW-0472">Membrane</keyword>
<keyword evidence="6" id="KW-0067">ATP-binding</keyword>
<dbReference type="InterPro" id="IPR003439">
    <property type="entry name" value="ABC_transporter-like_ATP-bd"/>
</dbReference>
<dbReference type="GO" id="GO:0015697">
    <property type="term" value="P:quaternary ammonium group transport"/>
    <property type="evidence" value="ECO:0007669"/>
    <property type="project" value="UniProtKB-ARBA"/>
</dbReference>
<dbReference type="PROSITE" id="PS00211">
    <property type="entry name" value="ABC_TRANSPORTER_1"/>
    <property type="match status" value="1"/>
</dbReference>
<evidence type="ECO:0000313" key="15">
    <source>
        <dbReference type="Proteomes" id="UP000254331"/>
    </source>
</evidence>
<dbReference type="PANTHER" id="PTHR42781">
    <property type="entry name" value="SPERMIDINE/PUTRESCINE IMPORT ATP-BINDING PROTEIN POTA"/>
    <property type="match status" value="1"/>
</dbReference>
<dbReference type="PANTHER" id="PTHR42781:SF5">
    <property type="entry name" value="PUTRESCINE TRANSPORT ATP-BINDING PROTEIN POTG"/>
    <property type="match status" value="1"/>
</dbReference>
<evidence type="ECO:0000256" key="5">
    <source>
        <dbReference type="ARBA" id="ARBA00022741"/>
    </source>
</evidence>
<keyword evidence="5" id="KW-0547">Nucleotide-binding</keyword>
<dbReference type="InterPro" id="IPR017871">
    <property type="entry name" value="ABC_transporter-like_CS"/>
</dbReference>
<dbReference type="GeneID" id="93394086"/>
<dbReference type="GO" id="GO:0016020">
    <property type="term" value="C:membrane"/>
    <property type="evidence" value="ECO:0007669"/>
    <property type="project" value="InterPro"/>
</dbReference>
<proteinExistence type="predicted"/>
<evidence type="ECO:0000256" key="2">
    <source>
        <dbReference type="ARBA" id="ARBA00022475"/>
    </source>
</evidence>
<evidence type="ECO:0000256" key="1">
    <source>
        <dbReference type="ARBA" id="ARBA00022448"/>
    </source>
</evidence>
<evidence type="ECO:0000313" key="14">
    <source>
        <dbReference type="EMBL" id="SUD27888.1"/>
    </source>
</evidence>
<dbReference type="GO" id="GO:0016887">
    <property type="term" value="F:ATP hydrolysis activity"/>
    <property type="evidence" value="ECO:0007669"/>
    <property type="project" value="InterPro"/>
</dbReference>
<reference evidence="14 15" key="1">
    <citation type="submission" date="2018-06" db="EMBL/GenBank/DDBJ databases">
        <authorList>
            <consortium name="Pathogen Informatics"/>
            <person name="Doyle S."/>
        </authorList>
    </citation>
    <scope>NUCLEOTIDE SEQUENCE [LARGE SCALE GENOMIC DNA]</scope>
    <source>
        <strain evidence="14 15">NCTC10376</strain>
    </source>
</reference>
<dbReference type="RefSeq" id="WP_036936300.1">
    <property type="nucleotide sequence ID" value="NZ_CABMNT010000001.1"/>
</dbReference>
<dbReference type="EMBL" id="UGTW01000001">
    <property type="protein sequence ID" value="SUC17627.1"/>
    <property type="molecule type" value="Genomic_DNA"/>
</dbReference>
<keyword evidence="3" id="KW-0410">Iron transport</keyword>
<dbReference type="AlphaFoldDB" id="A0A379I6H5"/>
<evidence type="ECO:0000256" key="8">
    <source>
        <dbReference type="ARBA" id="ARBA00023004"/>
    </source>
</evidence>
<gene>
    <name evidence="14" type="primary">potA_6</name>
    <name evidence="12" type="synonym">potA_2</name>
    <name evidence="13" type="synonym">potA_3</name>
    <name evidence="12" type="ORF">NCTC10376_03571</name>
    <name evidence="13" type="ORF">NCTC10376_03578</name>
    <name evidence="14" type="ORF">NCTC10376_03902</name>
</gene>
<dbReference type="Pfam" id="PF00005">
    <property type="entry name" value="ABC_tran"/>
    <property type="match status" value="1"/>
</dbReference>
<evidence type="ECO:0000256" key="9">
    <source>
        <dbReference type="ARBA" id="ARBA00023065"/>
    </source>
</evidence>
<keyword evidence="8" id="KW-0408">Iron</keyword>
<dbReference type="SUPFAM" id="SSF52540">
    <property type="entry name" value="P-loop containing nucleoside triphosphate hydrolases"/>
    <property type="match status" value="1"/>
</dbReference>
<evidence type="ECO:0000259" key="11">
    <source>
        <dbReference type="PROSITE" id="PS50893"/>
    </source>
</evidence>
<dbReference type="SUPFAM" id="SSF50331">
    <property type="entry name" value="MOP-like"/>
    <property type="match status" value="1"/>
</dbReference>
<keyword evidence="4" id="KW-0997">Cell inner membrane</keyword>
<dbReference type="InterPro" id="IPR008995">
    <property type="entry name" value="Mo/tungstate-bd_C_term_dom"/>
</dbReference>
<sequence>MNKNTVLSLHNINKSFDGKVKVSEDISFTLNKGEILSLLGPSGCGKTTLLRLIAGFERPDSGEITLYNRILSSSGTFVHAKDRHIGYVVQEGILFPHLNVYQNVAYGLGNGKGQLPLEQNRINSILHLMKIPELAQSMPHELSGGQQQRVALARALAPSPELILFDEPFSAMDSALRVELRAEIINILRETGQSAIIVTHDREEAIQCSDYIAILREGRLVQIDTPQNIYRYPVDISTAYSIGDVNILKGEYHSGKVITLLGEITVTSDGTYDGHHGKIILRPENITLNQINSVPSHRGVMVVLEKYQFKGMTSDVVISINGQYLDLTIINTTPLQVGEYYLLCIHSKGLFYTK</sequence>
<dbReference type="FunFam" id="3.40.50.300:FF:000425">
    <property type="entry name" value="Probable ABC transporter, ATP-binding subunit"/>
    <property type="match status" value="1"/>
</dbReference>
<protein>
    <submittedName>
        <fullName evidence="14">Putrescine/spermidine ABC transporter ATPase protein</fullName>
        <ecNumber evidence="14">3.6.3.30</ecNumber>
    </submittedName>
</protein>
<dbReference type="Gene3D" id="3.40.50.300">
    <property type="entry name" value="P-loop containing nucleotide triphosphate hydrolases"/>
    <property type="match status" value="1"/>
</dbReference>